<reference evidence="3 4" key="1">
    <citation type="journal article" date="2024" name="Nat. Commun.">
        <title>Phylogenomics reveals the evolutionary origins of lichenization in chlorophyte algae.</title>
        <authorList>
            <person name="Puginier C."/>
            <person name="Libourel C."/>
            <person name="Otte J."/>
            <person name="Skaloud P."/>
            <person name="Haon M."/>
            <person name="Grisel S."/>
            <person name="Petersen M."/>
            <person name="Berrin J.G."/>
            <person name="Delaux P.M."/>
            <person name="Dal Grande F."/>
            <person name="Keller J."/>
        </authorList>
    </citation>
    <scope>NUCLEOTIDE SEQUENCE [LARGE SCALE GENOMIC DNA]</scope>
    <source>
        <strain evidence="3 4">SAG 2036</strain>
    </source>
</reference>
<feature type="region of interest" description="Disordered" evidence="2">
    <location>
        <begin position="370"/>
        <end position="528"/>
    </location>
</feature>
<dbReference type="AlphaFoldDB" id="A0AAW1NYA9"/>
<protein>
    <submittedName>
        <fullName evidence="3">Uncharacterized protein</fullName>
    </submittedName>
</protein>
<comment type="similarity">
    <text evidence="1">Belongs to the REF/SRPP family.</text>
</comment>
<feature type="compositionally biased region" description="Polar residues" evidence="2">
    <location>
        <begin position="74"/>
        <end position="89"/>
    </location>
</feature>
<dbReference type="InterPro" id="IPR008802">
    <property type="entry name" value="REF"/>
</dbReference>
<feature type="compositionally biased region" description="Polar residues" evidence="2">
    <location>
        <begin position="226"/>
        <end position="243"/>
    </location>
</feature>
<name>A0AAW1NYA9_9CHLO</name>
<dbReference type="Pfam" id="PF05755">
    <property type="entry name" value="REF"/>
    <property type="match status" value="1"/>
</dbReference>
<organism evidence="3 4">
    <name type="scientific">Symbiochloris irregularis</name>
    <dbReference type="NCBI Taxonomy" id="706552"/>
    <lineage>
        <taxon>Eukaryota</taxon>
        <taxon>Viridiplantae</taxon>
        <taxon>Chlorophyta</taxon>
        <taxon>core chlorophytes</taxon>
        <taxon>Trebouxiophyceae</taxon>
        <taxon>Trebouxiales</taxon>
        <taxon>Trebouxiaceae</taxon>
        <taxon>Symbiochloris</taxon>
    </lineage>
</organism>
<evidence type="ECO:0000256" key="1">
    <source>
        <dbReference type="ARBA" id="ARBA00009737"/>
    </source>
</evidence>
<sequence length="892" mass="95243">MDLADHLQGSVPPNPTPRGQMEAAQSGAEGHKDFLDRMSQLLAQTQQDYQQASKEASERKPNSARRLVRKQDSADNASSTAPPSQQSDGASTSIPATSATAAPSLNVEVPDIAADLQDSHHEGLDQGPTPLPWTPGSDVSHKRTSAAGAEAPPGSPPKKRRGSHSAVIMAHEEVPPASGGAAKRRGSNSPSAAVIGSAGRSGPQRMWPSPAAAQTPGTASGMAASTPPSQRKTAAQGFTSPSPALQPRQPSRHQAADPQDRKAEWNVHENRIRDGEVEESAAQLEASRPPLQEHALYAAMPKALAHARLQQDVRALTAAVTAQLKQLSLRRSNLDRASSGWSSGFSTARGNPSISKWASNSTETFAAVQSNPVYDTLSEGEPGSPRPGADAMSVRGEASGLQASPRQQAVERLKALHLRRSNSPVATPRQAAPADRLPDSHAEDAAVESSSQDTEDEDGRHAPTFLRRTSRNLPMKPSKDWSTVSPRTRTRLEQQYMPVKKKGHSRRSSGGGGIPAYKPAQQPPEQGIAAAPASTHAFGSASTHRIRQDQPWQTGFAALANNGAVSEGARPDCKRTAAVPADAPAWPLDNLLGQVTDLLNAVSGILCDPFRARLPLMGKSWKNRSHARTGYPYSHMRIAHVHIVQPRVRAENGNSYFVGLFMESQCTEGGACRDAQLSKSDCSLELKRLAFLQSYSAFYSSRMAALYRTSRSRVPGALQPGLEAFEGAVSSISTPVLQAVQLRSGQLLTTVDRKLDVACHAAHAWFFPKPANRARALGFNEGWSKVVASSPAVTKLLERAQPSLDAVAARYMGAHDSIVASEAYSNALQSAHEVISSVQGTPVFAAIFPVISPTWEAIAHSTYYESLLNHLKPIKADRMQPPEQMPPALAAQ</sequence>
<feature type="compositionally biased region" description="Basic and acidic residues" evidence="2">
    <location>
        <begin position="254"/>
        <end position="275"/>
    </location>
</feature>
<feature type="region of interest" description="Disordered" evidence="2">
    <location>
        <begin position="1"/>
        <end position="288"/>
    </location>
</feature>
<feature type="compositionally biased region" description="Low complexity" evidence="2">
    <location>
        <begin position="90"/>
        <end position="104"/>
    </location>
</feature>
<accession>A0AAW1NYA9</accession>
<keyword evidence="4" id="KW-1185">Reference proteome</keyword>
<feature type="compositionally biased region" description="Low complexity" evidence="2">
    <location>
        <begin position="40"/>
        <end position="52"/>
    </location>
</feature>
<evidence type="ECO:0000313" key="3">
    <source>
        <dbReference type="EMBL" id="KAK9798954.1"/>
    </source>
</evidence>
<comment type="caution">
    <text evidence="3">The sequence shown here is derived from an EMBL/GenBank/DDBJ whole genome shotgun (WGS) entry which is preliminary data.</text>
</comment>
<evidence type="ECO:0000256" key="2">
    <source>
        <dbReference type="SAM" id="MobiDB-lite"/>
    </source>
</evidence>
<dbReference type="Proteomes" id="UP001465755">
    <property type="component" value="Unassembled WGS sequence"/>
</dbReference>
<evidence type="ECO:0000313" key="4">
    <source>
        <dbReference type="Proteomes" id="UP001465755"/>
    </source>
</evidence>
<proteinExistence type="inferred from homology"/>
<dbReference type="EMBL" id="JALJOQ010000094">
    <property type="protein sequence ID" value="KAK9798954.1"/>
    <property type="molecule type" value="Genomic_DNA"/>
</dbReference>
<gene>
    <name evidence="3" type="ORF">WJX73_009072</name>
</gene>